<comment type="similarity">
    <text evidence="2">Belongs to the sulfatase family.</text>
</comment>
<reference evidence="8 9" key="1">
    <citation type="submission" date="2015-12" db="EMBL/GenBank/DDBJ databases">
        <title>Draft genome of the nematode, Onchocerca flexuosa.</title>
        <authorList>
            <person name="Mitreva M."/>
        </authorList>
    </citation>
    <scope>NUCLEOTIDE SEQUENCE [LARGE SCALE GENOMIC DNA]</scope>
    <source>
        <strain evidence="8">Red Deer</strain>
    </source>
</reference>
<dbReference type="Pfam" id="PF00884">
    <property type="entry name" value="Sulfatase"/>
    <property type="match status" value="1"/>
</dbReference>
<dbReference type="PROSITE" id="PS00523">
    <property type="entry name" value="SULFATASE_1"/>
    <property type="match status" value="1"/>
</dbReference>
<keyword evidence="9" id="KW-1185">Reference proteome</keyword>
<gene>
    <name evidence="8" type="ORF">X798_07510</name>
</gene>
<protein>
    <recommendedName>
        <fullName evidence="7">Sulfatase N-terminal domain-containing protein</fullName>
    </recommendedName>
</protein>
<dbReference type="InterPro" id="IPR000917">
    <property type="entry name" value="Sulfatase_N"/>
</dbReference>
<proteinExistence type="inferred from homology"/>
<dbReference type="Gene3D" id="3.40.720.10">
    <property type="entry name" value="Alkaline Phosphatase, subunit A"/>
    <property type="match status" value="1"/>
</dbReference>
<organism evidence="8 9">
    <name type="scientific">Onchocerca flexuosa</name>
    <dbReference type="NCBI Taxonomy" id="387005"/>
    <lineage>
        <taxon>Eukaryota</taxon>
        <taxon>Metazoa</taxon>
        <taxon>Ecdysozoa</taxon>
        <taxon>Nematoda</taxon>
        <taxon>Chromadorea</taxon>
        <taxon>Rhabditida</taxon>
        <taxon>Spirurina</taxon>
        <taxon>Spiruromorpha</taxon>
        <taxon>Filarioidea</taxon>
        <taxon>Onchocercidae</taxon>
        <taxon>Onchocerca</taxon>
    </lineage>
</organism>
<evidence type="ECO:0000256" key="3">
    <source>
        <dbReference type="ARBA" id="ARBA00022723"/>
    </source>
</evidence>
<dbReference type="EMBL" id="KZ270903">
    <property type="protein sequence ID" value="OZC05516.1"/>
    <property type="molecule type" value="Genomic_DNA"/>
</dbReference>
<evidence type="ECO:0000256" key="2">
    <source>
        <dbReference type="ARBA" id="ARBA00008779"/>
    </source>
</evidence>
<name>A0A238BKU2_9BILA</name>
<evidence type="ECO:0000256" key="1">
    <source>
        <dbReference type="ARBA" id="ARBA00001913"/>
    </source>
</evidence>
<dbReference type="PROSITE" id="PS00149">
    <property type="entry name" value="SULFATASE_2"/>
    <property type="match status" value="1"/>
</dbReference>
<keyword evidence="4" id="KW-0378">Hydrolase</keyword>
<dbReference type="PANTHER" id="PTHR42693:SF15">
    <property type="entry name" value="ARYLSULFATASE"/>
    <property type="match status" value="1"/>
</dbReference>
<dbReference type="InterPro" id="IPR050738">
    <property type="entry name" value="Sulfatase"/>
</dbReference>
<evidence type="ECO:0000256" key="4">
    <source>
        <dbReference type="ARBA" id="ARBA00022801"/>
    </source>
</evidence>
<keyword evidence="5" id="KW-0106">Calcium</keyword>
<evidence type="ECO:0000256" key="6">
    <source>
        <dbReference type="SAM" id="SignalP"/>
    </source>
</evidence>
<evidence type="ECO:0000256" key="5">
    <source>
        <dbReference type="ARBA" id="ARBA00022837"/>
    </source>
</evidence>
<evidence type="ECO:0000313" key="8">
    <source>
        <dbReference type="EMBL" id="OZC05516.1"/>
    </source>
</evidence>
<feature type="signal peptide" evidence="6">
    <location>
        <begin position="1"/>
        <end position="20"/>
    </location>
</feature>
<dbReference type="GO" id="GO:0046872">
    <property type="term" value="F:metal ion binding"/>
    <property type="evidence" value="ECO:0007669"/>
    <property type="project" value="UniProtKB-KW"/>
</dbReference>
<dbReference type="SUPFAM" id="SSF53649">
    <property type="entry name" value="Alkaline phosphatase-like"/>
    <property type="match status" value="1"/>
</dbReference>
<dbReference type="PANTHER" id="PTHR42693">
    <property type="entry name" value="ARYLSULFATASE FAMILY MEMBER"/>
    <property type="match status" value="1"/>
</dbReference>
<evidence type="ECO:0000259" key="7">
    <source>
        <dbReference type="Pfam" id="PF00884"/>
    </source>
</evidence>
<feature type="domain" description="Sulfatase N-terminal" evidence="7">
    <location>
        <begin position="50"/>
        <end position="210"/>
    </location>
</feature>
<feature type="chain" id="PRO_5012195650" description="Sulfatase N-terminal domain-containing protein" evidence="6">
    <location>
        <begin position="21"/>
        <end position="212"/>
    </location>
</feature>
<dbReference type="GO" id="GO:0004065">
    <property type="term" value="F:arylsulfatase activity"/>
    <property type="evidence" value="ECO:0007669"/>
    <property type="project" value="TreeGrafter"/>
</dbReference>
<keyword evidence="6" id="KW-0732">Signal</keyword>
<dbReference type="OrthoDB" id="103349at2759"/>
<dbReference type="Proteomes" id="UP000242913">
    <property type="component" value="Unassembled WGS sequence"/>
</dbReference>
<comment type="cofactor">
    <cofactor evidence="1">
        <name>Ca(2+)</name>
        <dbReference type="ChEBI" id="CHEBI:29108"/>
    </cofactor>
</comment>
<dbReference type="InterPro" id="IPR017850">
    <property type="entry name" value="Alkaline_phosphatase_core_sf"/>
</dbReference>
<dbReference type="InterPro" id="IPR024607">
    <property type="entry name" value="Sulfatase_CS"/>
</dbReference>
<sequence length="212" mass="24048">MSCCLLGFWIGLGLIIGPRAFECVDRFCEIQPATPERPNIVILMVDDLEVSEIDEMIREGVRFTQAYSADSMCSPSRAGFMTGRLPIRLGVTGGERVFVPQDIGGLPKEEETIAEMLKRYGYATGMIGKWHLGINKYNSTDGTFLPSQRGFDFVGLNLPWTNVWECDTSKEFVSSPNETLCFLYDGDFIVQQPIRFEYLTEALVNDWKRFLR</sequence>
<accession>A0A238BKU2</accession>
<keyword evidence="3" id="KW-0479">Metal-binding</keyword>
<dbReference type="AlphaFoldDB" id="A0A238BKU2"/>
<evidence type="ECO:0000313" key="9">
    <source>
        <dbReference type="Proteomes" id="UP000242913"/>
    </source>
</evidence>
<feature type="non-terminal residue" evidence="8">
    <location>
        <position position="212"/>
    </location>
</feature>